<dbReference type="Proteomes" id="UP000094243">
    <property type="component" value="Unassembled WGS sequence"/>
</dbReference>
<proteinExistence type="predicted"/>
<dbReference type="NCBIfam" id="TIGR03083">
    <property type="entry name" value="maleylpyruvate isomerase family mycothiol-dependent enzyme"/>
    <property type="match status" value="1"/>
</dbReference>
<evidence type="ECO:0000313" key="2">
    <source>
        <dbReference type="EMBL" id="ODQ93076.1"/>
    </source>
</evidence>
<dbReference type="InterPro" id="IPR034660">
    <property type="entry name" value="DinB/YfiT-like"/>
</dbReference>
<sequence length="249" mass="26816">MDSSVLDDLIAEQQVLDDLVAGLDEAQWATPTPAAGWRVRDQIAHLAMFDEVATTSLTGGGEARFAKIIAAVASGDTAFIDSPAGNTPGHEALASWRQARHDQLAAFRRIDDAARVPWGPNLMSAVSLCTARLMETWAHGLDCFTALGVEPVDTDRLRHVCHITYRAIPHALMECGVSRPETIDDLVVEVTSPAGAVWRFGRPDAPNRIDGTAAEFARVGVRRMPLADSALRAHGPFADAALQNLKAYL</sequence>
<dbReference type="InterPro" id="IPR024344">
    <property type="entry name" value="MDMPI_metal-binding"/>
</dbReference>
<dbReference type="EMBL" id="MIGZ01000080">
    <property type="protein sequence ID" value="ODQ93076.1"/>
    <property type="molecule type" value="Genomic_DNA"/>
</dbReference>
<dbReference type="Pfam" id="PF11716">
    <property type="entry name" value="MDMPI_N"/>
    <property type="match status" value="1"/>
</dbReference>
<feature type="domain" description="Mycothiol-dependent maleylpyruvate isomerase metal-binding" evidence="1">
    <location>
        <begin position="12"/>
        <end position="142"/>
    </location>
</feature>
<dbReference type="GO" id="GO:0046872">
    <property type="term" value="F:metal ion binding"/>
    <property type="evidence" value="ECO:0007669"/>
    <property type="project" value="InterPro"/>
</dbReference>
<evidence type="ECO:0000313" key="3">
    <source>
        <dbReference type="Proteomes" id="UP000094243"/>
    </source>
</evidence>
<comment type="caution">
    <text evidence="2">The sequence shown here is derived from an EMBL/GenBank/DDBJ whole genome shotgun (WGS) entry which is preliminary data.</text>
</comment>
<protein>
    <recommendedName>
        <fullName evidence="1">Mycothiol-dependent maleylpyruvate isomerase metal-binding domain-containing protein</fullName>
    </recommendedName>
</protein>
<name>A0A1E3RT41_9MYCO</name>
<evidence type="ECO:0000259" key="1">
    <source>
        <dbReference type="Pfam" id="PF11716"/>
    </source>
</evidence>
<organism evidence="2 3">
    <name type="scientific">Mycolicibacterium holsaticum</name>
    <dbReference type="NCBI Taxonomy" id="152142"/>
    <lineage>
        <taxon>Bacteria</taxon>
        <taxon>Bacillati</taxon>
        <taxon>Actinomycetota</taxon>
        <taxon>Actinomycetes</taxon>
        <taxon>Mycobacteriales</taxon>
        <taxon>Mycobacteriaceae</taxon>
        <taxon>Mycolicibacterium</taxon>
    </lineage>
</organism>
<dbReference type="InterPro" id="IPR017517">
    <property type="entry name" value="Maleyloyr_isom"/>
</dbReference>
<accession>A0A1E3RT41</accession>
<dbReference type="SUPFAM" id="SSF109854">
    <property type="entry name" value="DinB/YfiT-like putative metalloenzymes"/>
    <property type="match status" value="1"/>
</dbReference>
<reference evidence="3" key="1">
    <citation type="submission" date="2016-09" db="EMBL/GenBank/DDBJ databases">
        <authorList>
            <person name="Greninger A.L."/>
            <person name="Jerome K.R."/>
            <person name="Mcnair B."/>
            <person name="Wallis C."/>
            <person name="Fang F."/>
        </authorList>
    </citation>
    <scope>NUCLEOTIDE SEQUENCE [LARGE SCALE GENOMIC DNA]</scope>
    <source>
        <strain evidence="3">M7</strain>
    </source>
</reference>
<keyword evidence="3" id="KW-1185">Reference proteome</keyword>
<gene>
    <name evidence="2" type="ORF">BHQ17_14640</name>
</gene>
<dbReference type="AlphaFoldDB" id="A0A1E3RT41"/>
<dbReference type="Gene3D" id="1.20.120.450">
    <property type="entry name" value="dinb family like domain"/>
    <property type="match status" value="1"/>
</dbReference>